<evidence type="ECO:0000259" key="1">
    <source>
        <dbReference type="SMART" id="SM00717"/>
    </source>
</evidence>
<dbReference type="Proteomes" id="UP001642409">
    <property type="component" value="Unassembled WGS sequence"/>
</dbReference>
<dbReference type="AlphaFoldDB" id="A0AA86QCA9"/>
<evidence type="ECO:0000313" key="3">
    <source>
        <dbReference type="EMBL" id="CAL5982495.1"/>
    </source>
</evidence>
<reference evidence="3 4" key="2">
    <citation type="submission" date="2024-07" db="EMBL/GenBank/DDBJ databases">
        <authorList>
            <person name="Akdeniz Z."/>
        </authorList>
    </citation>
    <scope>NUCLEOTIDE SEQUENCE [LARGE SCALE GENOMIC DNA]</scope>
</reference>
<name>A0AA86QCA9_9EUKA</name>
<dbReference type="Gene3D" id="1.10.10.60">
    <property type="entry name" value="Homeodomain-like"/>
    <property type="match status" value="1"/>
</dbReference>
<evidence type="ECO:0000313" key="2">
    <source>
        <dbReference type="EMBL" id="CAI9952353.1"/>
    </source>
</evidence>
<dbReference type="InterPro" id="IPR001005">
    <property type="entry name" value="SANT/Myb"/>
</dbReference>
<dbReference type="SMART" id="SM00717">
    <property type="entry name" value="SANT"/>
    <property type="match status" value="1"/>
</dbReference>
<dbReference type="EMBL" id="CAXDID020000014">
    <property type="protein sequence ID" value="CAL5982495.1"/>
    <property type="molecule type" value="Genomic_DNA"/>
</dbReference>
<dbReference type="SUPFAM" id="SSF46689">
    <property type="entry name" value="Homeodomain-like"/>
    <property type="match status" value="1"/>
</dbReference>
<gene>
    <name evidence="2" type="ORF">HINF_LOCUS39998</name>
    <name evidence="3" type="ORF">HINF_LOCUS7172</name>
</gene>
<keyword evidence="4" id="KW-1185">Reference proteome</keyword>
<dbReference type="EMBL" id="CATOUU010000831">
    <property type="protein sequence ID" value="CAI9952353.1"/>
    <property type="molecule type" value="Genomic_DNA"/>
</dbReference>
<proteinExistence type="predicted"/>
<sequence>MTYHNWTKQEISLLSKAVKKHGLNWAIIQRTYFPEFNVISVKNKYYSVAHEIMVRRQEKAASGQSTSQDEMIIQKSQEQIKNESSIFSEDDLLKQIRIILTQNLQQSYRATLFFRPVGTFSPGNDLYSGEYQNYNSAGNLSTPHRKCLYKGKLLRSNLSFYHFIRILILIFTKIQELPQNISQN</sequence>
<dbReference type="InterPro" id="IPR009057">
    <property type="entry name" value="Homeodomain-like_sf"/>
</dbReference>
<feature type="domain" description="Myb-like" evidence="1">
    <location>
        <begin position="2"/>
        <end position="51"/>
    </location>
</feature>
<evidence type="ECO:0000313" key="4">
    <source>
        <dbReference type="Proteomes" id="UP001642409"/>
    </source>
</evidence>
<protein>
    <recommendedName>
        <fullName evidence="1">Myb-like domain-containing protein</fullName>
    </recommendedName>
</protein>
<comment type="caution">
    <text evidence="2">The sequence shown here is derived from an EMBL/GenBank/DDBJ whole genome shotgun (WGS) entry which is preliminary data.</text>
</comment>
<organism evidence="2">
    <name type="scientific">Hexamita inflata</name>
    <dbReference type="NCBI Taxonomy" id="28002"/>
    <lineage>
        <taxon>Eukaryota</taxon>
        <taxon>Metamonada</taxon>
        <taxon>Diplomonadida</taxon>
        <taxon>Hexamitidae</taxon>
        <taxon>Hexamitinae</taxon>
        <taxon>Hexamita</taxon>
    </lineage>
</organism>
<accession>A0AA86QCA9</accession>
<reference evidence="2" key="1">
    <citation type="submission" date="2023-06" db="EMBL/GenBank/DDBJ databases">
        <authorList>
            <person name="Kurt Z."/>
        </authorList>
    </citation>
    <scope>NUCLEOTIDE SEQUENCE</scope>
</reference>